<dbReference type="PANTHER" id="PTHR43840:SF15">
    <property type="entry name" value="MITOCHONDRIAL METAL TRANSPORTER 1-RELATED"/>
    <property type="match status" value="1"/>
</dbReference>
<proteinExistence type="inferred from homology"/>
<dbReference type="AlphaFoldDB" id="G7WK58"/>
<comment type="subcellular location">
    <subcellularLocation>
        <location evidence="1">Membrane</location>
        <topology evidence="1">Multi-pass membrane protein</topology>
    </subcellularLocation>
</comment>
<dbReference type="NCBIfam" id="TIGR01297">
    <property type="entry name" value="CDF"/>
    <property type="match status" value="1"/>
</dbReference>
<dbReference type="InterPro" id="IPR027470">
    <property type="entry name" value="Cation_efflux_CTD"/>
</dbReference>
<keyword evidence="12" id="KW-1185">Reference proteome</keyword>
<reference evidence="11 12" key="1">
    <citation type="journal article" date="2012" name="PLoS ONE">
        <title>The genome characteristics and predicted function of methyl-group oxidation pathway in the obligate aceticlastic methanogens, Methanosaeta spp.</title>
        <authorList>
            <person name="Zhu J."/>
            <person name="Zheng H."/>
            <person name="Ai G."/>
            <person name="Zhang G."/>
            <person name="Liu D."/>
            <person name="Liu X."/>
            <person name="Dong X."/>
        </authorList>
    </citation>
    <scope>NUCLEOTIDE SEQUENCE [LARGE SCALE GENOMIC DNA]</scope>
    <source>
        <strain evidence="11 12">6Ac</strain>
    </source>
</reference>
<dbReference type="InterPro" id="IPR050291">
    <property type="entry name" value="CDF_Transporter"/>
</dbReference>
<organism evidence="11 12">
    <name type="scientific">Methanothrix harundinacea (strain 6Ac)</name>
    <name type="common">Methanosaeta harundinacea</name>
    <dbReference type="NCBI Taxonomy" id="1110509"/>
    <lineage>
        <taxon>Archaea</taxon>
        <taxon>Methanobacteriati</taxon>
        <taxon>Methanobacteriota</taxon>
        <taxon>Stenosarchaea group</taxon>
        <taxon>Methanomicrobia</taxon>
        <taxon>Methanotrichales</taxon>
        <taxon>Methanotrichaceae</taxon>
        <taxon>Methanothrix</taxon>
    </lineage>
</organism>
<keyword evidence="6 8" id="KW-0472">Membrane</keyword>
<dbReference type="PATRIC" id="fig|1110509.7.peg.750"/>
<dbReference type="InterPro" id="IPR002524">
    <property type="entry name" value="Cation_efflux"/>
</dbReference>
<evidence type="ECO:0000256" key="2">
    <source>
        <dbReference type="ARBA" id="ARBA00008114"/>
    </source>
</evidence>
<dbReference type="RefSeq" id="WP_014586236.1">
    <property type="nucleotide sequence ID" value="NC_017527.1"/>
</dbReference>
<dbReference type="SUPFAM" id="SSF160240">
    <property type="entry name" value="Cation efflux protein cytoplasmic domain-like"/>
    <property type="match status" value="1"/>
</dbReference>
<dbReference type="KEGG" id="mhi:Mhar_0673"/>
<evidence type="ECO:0000313" key="11">
    <source>
        <dbReference type="EMBL" id="AET64051.1"/>
    </source>
</evidence>
<feature type="compositionally biased region" description="Gly residues" evidence="7">
    <location>
        <begin position="329"/>
        <end position="339"/>
    </location>
</feature>
<dbReference type="GO" id="GO:0008324">
    <property type="term" value="F:monoatomic cation transmembrane transporter activity"/>
    <property type="evidence" value="ECO:0007669"/>
    <property type="project" value="InterPro"/>
</dbReference>
<dbReference type="SUPFAM" id="SSF161111">
    <property type="entry name" value="Cation efflux protein transmembrane domain-like"/>
    <property type="match status" value="1"/>
</dbReference>
<evidence type="ECO:0000256" key="8">
    <source>
        <dbReference type="SAM" id="Phobius"/>
    </source>
</evidence>
<dbReference type="PANTHER" id="PTHR43840">
    <property type="entry name" value="MITOCHONDRIAL METAL TRANSPORTER 1-RELATED"/>
    <property type="match status" value="1"/>
</dbReference>
<keyword evidence="5 8" id="KW-1133">Transmembrane helix</keyword>
<dbReference type="HOGENOM" id="CLU_013430_3_1_2"/>
<feature type="transmembrane region" description="Helical" evidence="8">
    <location>
        <begin position="110"/>
        <end position="128"/>
    </location>
</feature>
<evidence type="ECO:0000256" key="4">
    <source>
        <dbReference type="ARBA" id="ARBA00022692"/>
    </source>
</evidence>
<evidence type="ECO:0000256" key="6">
    <source>
        <dbReference type="ARBA" id="ARBA00023136"/>
    </source>
</evidence>
<dbReference type="InterPro" id="IPR027469">
    <property type="entry name" value="Cation_efflux_TMD_sf"/>
</dbReference>
<comment type="similarity">
    <text evidence="2">Belongs to the cation diffusion facilitator (CDF) transporter (TC 2.A.4) family.</text>
</comment>
<name>G7WK58_METH6</name>
<feature type="region of interest" description="Disordered" evidence="7">
    <location>
        <begin position="314"/>
        <end position="339"/>
    </location>
</feature>
<dbReference type="Proteomes" id="UP000005877">
    <property type="component" value="Chromosome"/>
</dbReference>
<dbReference type="Pfam" id="PF16916">
    <property type="entry name" value="ZT_dimer"/>
    <property type="match status" value="1"/>
</dbReference>
<feature type="transmembrane region" description="Helical" evidence="8">
    <location>
        <begin position="140"/>
        <end position="163"/>
    </location>
</feature>
<dbReference type="GeneID" id="12509842"/>
<dbReference type="Pfam" id="PF01545">
    <property type="entry name" value="Cation_efflux"/>
    <property type="match status" value="1"/>
</dbReference>
<feature type="domain" description="Cation efflux protein transmembrane" evidence="9">
    <location>
        <begin position="42"/>
        <end position="235"/>
    </location>
</feature>
<evidence type="ECO:0000259" key="10">
    <source>
        <dbReference type="Pfam" id="PF16916"/>
    </source>
</evidence>
<dbReference type="EMBL" id="CP003117">
    <property type="protein sequence ID" value="AET64051.1"/>
    <property type="molecule type" value="Genomic_DNA"/>
</dbReference>
<evidence type="ECO:0000259" key="9">
    <source>
        <dbReference type="Pfam" id="PF01545"/>
    </source>
</evidence>
<evidence type="ECO:0000313" key="12">
    <source>
        <dbReference type="Proteomes" id="UP000005877"/>
    </source>
</evidence>
<evidence type="ECO:0000256" key="3">
    <source>
        <dbReference type="ARBA" id="ARBA00022448"/>
    </source>
</evidence>
<evidence type="ECO:0000256" key="1">
    <source>
        <dbReference type="ARBA" id="ARBA00004141"/>
    </source>
</evidence>
<dbReference type="InterPro" id="IPR058533">
    <property type="entry name" value="Cation_efflux_TM"/>
</dbReference>
<dbReference type="FunFam" id="1.20.1510.10:FF:000006">
    <property type="entry name" value="Divalent cation efflux transporter"/>
    <property type="match status" value="1"/>
</dbReference>
<dbReference type="STRING" id="1110509.Mhar_0673"/>
<evidence type="ECO:0000256" key="5">
    <source>
        <dbReference type="ARBA" id="ARBA00022989"/>
    </source>
</evidence>
<dbReference type="GO" id="GO:0016020">
    <property type="term" value="C:membrane"/>
    <property type="evidence" value="ECO:0007669"/>
    <property type="project" value="UniProtKB-SubCell"/>
</dbReference>
<protein>
    <submittedName>
        <fullName evidence="11">Cation efflux family protein</fullName>
    </submittedName>
</protein>
<gene>
    <name evidence="11" type="ordered locus">Mhar_0673</name>
</gene>
<dbReference type="InterPro" id="IPR036837">
    <property type="entry name" value="Cation_efflux_CTD_sf"/>
</dbReference>
<sequence length="339" mass="36056">MMPKNRLRSEEEGHLTSRGFHLHAHGAADPALLAAERGILAVKVSFIALLATALVQVAIVLLSGSVALLADTVHNLGDAATAIPLWLAFRLGQRPPTDRFTYGYGRAEDLAGLAIVLVIVVSALFTGYEAAMRLFNPRPVGHLEAVILASLIGFAGNEAVALYRMRVGREINSAALVADGLHARADGLTSLAVLFGAFGVMAGHPRADPLVGLLIAGVILQIGWKSGRVVLTRLLDGVDPEVAIEVREAAAGAPGVEEVAEVRVRWLGMRLHAEINVVVDPDMTVERGHQVAEEVGHQLHHALPYVSRATVHVDPPRAPGDAYHRQAGRPGGPSGRRHR</sequence>
<accession>G7WK58</accession>
<evidence type="ECO:0000256" key="7">
    <source>
        <dbReference type="SAM" id="MobiDB-lite"/>
    </source>
</evidence>
<keyword evidence="3" id="KW-0813">Transport</keyword>
<dbReference type="Gene3D" id="3.30.70.1350">
    <property type="entry name" value="Cation efflux protein, cytoplasmic domain"/>
    <property type="match status" value="1"/>
</dbReference>
<keyword evidence="4 8" id="KW-0812">Transmembrane</keyword>
<feature type="domain" description="Cation efflux protein cytoplasmic" evidence="10">
    <location>
        <begin position="239"/>
        <end position="315"/>
    </location>
</feature>
<dbReference type="Gene3D" id="1.20.1510.10">
    <property type="entry name" value="Cation efflux protein transmembrane domain"/>
    <property type="match status" value="1"/>
</dbReference>
<feature type="transmembrane region" description="Helical" evidence="8">
    <location>
        <begin position="46"/>
        <end position="66"/>
    </location>
</feature>